<reference evidence="1 2" key="1">
    <citation type="submission" date="2020-10" db="EMBL/GenBank/DDBJ databases">
        <title>Connecting structure to function with the recovery of over 1000 high-quality activated sludge metagenome-assembled genomes encoding full-length rRNA genes using long-read sequencing.</title>
        <authorList>
            <person name="Singleton C.M."/>
            <person name="Petriglieri F."/>
            <person name="Kristensen J.M."/>
            <person name="Kirkegaard R.H."/>
            <person name="Michaelsen T.Y."/>
            <person name="Andersen M.H."/>
            <person name="Karst S.M."/>
            <person name="Dueholm M.S."/>
            <person name="Nielsen P.H."/>
            <person name="Albertsen M."/>
        </authorList>
    </citation>
    <scope>NUCLEOTIDE SEQUENCE [LARGE SCALE GENOMIC DNA]</scope>
    <source>
        <strain evidence="1">Fred_18-Q3-R57-64_BAT3C.720</strain>
    </source>
</reference>
<accession>A0A935T9K9</accession>
<sequence length="59" mass="6940">MDLNDPFAERMVAQVQLIERYRDDVLRSEGRWLDGDSAALEWITRYAAQFPPIEGYARH</sequence>
<name>A0A935T9K9_9PROT</name>
<gene>
    <name evidence="1" type="ORF">IPK02_11890</name>
</gene>
<dbReference type="AlphaFoldDB" id="A0A935T9K9"/>
<evidence type="ECO:0000313" key="2">
    <source>
        <dbReference type="Proteomes" id="UP000706151"/>
    </source>
</evidence>
<organism evidence="1 2">
    <name type="scientific">Candidatus Accumulibacter affinis</name>
    <dbReference type="NCBI Taxonomy" id="2954384"/>
    <lineage>
        <taxon>Bacteria</taxon>
        <taxon>Pseudomonadati</taxon>
        <taxon>Pseudomonadota</taxon>
        <taxon>Betaproteobacteria</taxon>
        <taxon>Candidatus Accumulibacter</taxon>
    </lineage>
</organism>
<proteinExistence type="predicted"/>
<protein>
    <submittedName>
        <fullName evidence="1">Uncharacterized protein</fullName>
    </submittedName>
</protein>
<dbReference type="EMBL" id="JADJOT010000009">
    <property type="protein sequence ID" value="MBK7954591.1"/>
    <property type="molecule type" value="Genomic_DNA"/>
</dbReference>
<evidence type="ECO:0000313" key="1">
    <source>
        <dbReference type="EMBL" id="MBK7954591.1"/>
    </source>
</evidence>
<dbReference type="Proteomes" id="UP000706151">
    <property type="component" value="Unassembled WGS sequence"/>
</dbReference>
<comment type="caution">
    <text evidence="1">The sequence shown here is derived from an EMBL/GenBank/DDBJ whole genome shotgun (WGS) entry which is preliminary data.</text>
</comment>